<name>A0A4Y2E2Z7_ARAVE</name>
<protein>
    <submittedName>
        <fullName evidence="1">Uncharacterized protein</fullName>
    </submittedName>
</protein>
<evidence type="ECO:0000313" key="1">
    <source>
        <dbReference type="EMBL" id="GBM23523.1"/>
    </source>
</evidence>
<dbReference type="EMBL" id="BGPR01000499">
    <property type="protein sequence ID" value="GBM23523.1"/>
    <property type="molecule type" value="Genomic_DNA"/>
</dbReference>
<accession>A0A4Y2E2Z7</accession>
<comment type="caution">
    <text evidence="1">The sequence shown here is derived from an EMBL/GenBank/DDBJ whole genome shotgun (WGS) entry which is preliminary data.</text>
</comment>
<proteinExistence type="predicted"/>
<organism evidence="1 2">
    <name type="scientific">Araneus ventricosus</name>
    <name type="common">Orbweaver spider</name>
    <name type="synonym">Epeira ventricosa</name>
    <dbReference type="NCBI Taxonomy" id="182803"/>
    <lineage>
        <taxon>Eukaryota</taxon>
        <taxon>Metazoa</taxon>
        <taxon>Ecdysozoa</taxon>
        <taxon>Arthropoda</taxon>
        <taxon>Chelicerata</taxon>
        <taxon>Arachnida</taxon>
        <taxon>Araneae</taxon>
        <taxon>Araneomorphae</taxon>
        <taxon>Entelegynae</taxon>
        <taxon>Araneoidea</taxon>
        <taxon>Araneidae</taxon>
        <taxon>Araneus</taxon>
    </lineage>
</organism>
<gene>
    <name evidence="1" type="ORF">AVEN_153092_1</name>
</gene>
<sequence length="83" mass="8834">MPKHPGHLNDRRCNNSSTETGVLVANHLAMAGPHPKEVRTITGGGTQSSTITIPPGEAGSCLLIRQQLIVVYSRCPPGDTYNI</sequence>
<dbReference type="Proteomes" id="UP000499080">
    <property type="component" value="Unassembled WGS sequence"/>
</dbReference>
<keyword evidence="2" id="KW-1185">Reference proteome</keyword>
<reference evidence="1 2" key="1">
    <citation type="journal article" date="2019" name="Sci. Rep.">
        <title>Orb-weaving spider Araneus ventricosus genome elucidates the spidroin gene catalogue.</title>
        <authorList>
            <person name="Kono N."/>
            <person name="Nakamura H."/>
            <person name="Ohtoshi R."/>
            <person name="Moran D.A.P."/>
            <person name="Shinohara A."/>
            <person name="Yoshida Y."/>
            <person name="Fujiwara M."/>
            <person name="Mori M."/>
            <person name="Tomita M."/>
            <person name="Arakawa K."/>
        </authorList>
    </citation>
    <scope>NUCLEOTIDE SEQUENCE [LARGE SCALE GENOMIC DNA]</scope>
</reference>
<evidence type="ECO:0000313" key="2">
    <source>
        <dbReference type="Proteomes" id="UP000499080"/>
    </source>
</evidence>
<dbReference type="AlphaFoldDB" id="A0A4Y2E2Z7"/>